<dbReference type="Proteomes" id="UP000245207">
    <property type="component" value="Unassembled WGS sequence"/>
</dbReference>
<dbReference type="AlphaFoldDB" id="A0A2U1KRQ7"/>
<gene>
    <name evidence="1" type="ORF">CTI12_AA572480</name>
</gene>
<evidence type="ECO:0000313" key="1">
    <source>
        <dbReference type="EMBL" id="PWA39383.1"/>
    </source>
</evidence>
<sequence>MVAEQGYQGEQRVVASQAWSSVIVVMALWNTADRHLLQATVGHKWEKSYAIIGASNFFGDSKCSMR</sequence>
<name>A0A2U1KRQ7_ARTAN</name>
<dbReference type="EMBL" id="PKPP01014690">
    <property type="protein sequence ID" value="PWA39383.1"/>
    <property type="molecule type" value="Genomic_DNA"/>
</dbReference>
<reference evidence="1 2" key="1">
    <citation type="journal article" date="2018" name="Mol. Plant">
        <title>The genome of Artemisia annua provides insight into the evolution of Asteraceae family and artemisinin biosynthesis.</title>
        <authorList>
            <person name="Shen Q."/>
            <person name="Zhang L."/>
            <person name="Liao Z."/>
            <person name="Wang S."/>
            <person name="Yan T."/>
            <person name="Shi P."/>
            <person name="Liu M."/>
            <person name="Fu X."/>
            <person name="Pan Q."/>
            <person name="Wang Y."/>
            <person name="Lv Z."/>
            <person name="Lu X."/>
            <person name="Zhang F."/>
            <person name="Jiang W."/>
            <person name="Ma Y."/>
            <person name="Chen M."/>
            <person name="Hao X."/>
            <person name="Li L."/>
            <person name="Tang Y."/>
            <person name="Lv G."/>
            <person name="Zhou Y."/>
            <person name="Sun X."/>
            <person name="Brodelius P.E."/>
            <person name="Rose J.K.C."/>
            <person name="Tang K."/>
        </authorList>
    </citation>
    <scope>NUCLEOTIDE SEQUENCE [LARGE SCALE GENOMIC DNA]</scope>
    <source>
        <strain evidence="2">cv. Huhao1</strain>
        <tissue evidence="1">Leaf</tissue>
    </source>
</reference>
<accession>A0A2U1KRQ7</accession>
<keyword evidence="2" id="KW-1185">Reference proteome</keyword>
<comment type="caution">
    <text evidence="1">The sequence shown here is derived from an EMBL/GenBank/DDBJ whole genome shotgun (WGS) entry which is preliminary data.</text>
</comment>
<protein>
    <submittedName>
        <fullName evidence="1">Uncharacterized protein</fullName>
    </submittedName>
</protein>
<evidence type="ECO:0000313" key="2">
    <source>
        <dbReference type="Proteomes" id="UP000245207"/>
    </source>
</evidence>
<organism evidence="1 2">
    <name type="scientific">Artemisia annua</name>
    <name type="common">Sweet wormwood</name>
    <dbReference type="NCBI Taxonomy" id="35608"/>
    <lineage>
        <taxon>Eukaryota</taxon>
        <taxon>Viridiplantae</taxon>
        <taxon>Streptophyta</taxon>
        <taxon>Embryophyta</taxon>
        <taxon>Tracheophyta</taxon>
        <taxon>Spermatophyta</taxon>
        <taxon>Magnoliopsida</taxon>
        <taxon>eudicotyledons</taxon>
        <taxon>Gunneridae</taxon>
        <taxon>Pentapetalae</taxon>
        <taxon>asterids</taxon>
        <taxon>campanulids</taxon>
        <taxon>Asterales</taxon>
        <taxon>Asteraceae</taxon>
        <taxon>Asteroideae</taxon>
        <taxon>Anthemideae</taxon>
        <taxon>Artemisiinae</taxon>
        <taxon>Artemisia</taxon>
    </lineage>
</organism>
<proteinExistence type="predicted"/>